<organism evidence="1 2">
    <name type="scientific">Ochrobactrum quorumnocens</name>
    <dbReference type="NCBI Taxonomy" id="271865"/>
    <lineage>
        <taxon>Bacteria</taxon>
        <taxon>Pseudomonadati</taxon>
        <taxon>Pseudomonadota</taxon>
        <taxon>Alphaproteobacteria</taxon>
        <taxon>Hyphomicrobiales</taxon>
        <taxon>Brucellaceae</taxon>
        <taxon>Brucella/Ochrobactrum group</taxon>
        <taxon>Ochrobactrum</taxon>
    </lineage>
</organism>
<dbReference type="EMBL" id="CP022603">
    <property type="protein sequence ID" value="ASV84162.1"/>
    <property type="molecule type" value="Genomic_DNA"/>
</dbReference>
<reference evidence="1 2" key="1">
    <citation type="submission" date="2017-07" db="EMBL/GenBank/DDBJ databases">
        <title>Phylogenetic study on the rhizospheric bacterium Ochrobactrum sp. A44.</title>
        <authorList>
            <person name="Krzyzanowska D.M."/>
            <person name="Ossowicki A."/>
            <person name="Rajewska M."/>
            <person name="Maciag T."/>
            <person name="Kaczynski Z."/>
            <person name="Czerwicka M."/>
            <person name="Jafra S."/>
        </authorList>
    </citation>
    <scope>NUCLEOTIDE SEQUENCE [LARGE SCALE GENOMIC DNA]</scope>
    <source>
        <strain evidence="1 2">A44</strain>
    </source>
</reference>
<evidence type="ECO:0000313" key="2">
    <source>
        <dbReference type="Proteomes" id="UP000215256"/>
    </source>
</evidence>
<gene>
    <name evidence="1" type="ORF">CES85_4954</name>
</gene>
<accession>A0A248UC37</accession>
<proteinExistence type="predicted"/>
<name>A0A248UC37_9HYPH</name>
<dbReference type="AlphaFoldDB" id="A0A248UC37"/>
<protein>
    <submittedName>
        <fullName evidence="1">Uncharacterized protein</fullName>
    </submittedName>
</protein>
<dbReference type="Proteomes" id="UP000215256">
    <property type="component" value="Chromosome 2"/>
</dbReference>
<evidence type="ECO:0000313" key="1">
    <source>
        <dbReference type="EMBL" id="ASV84162.1"/>
    </source>
</evidence>
<dbReference type="KEGG" id="och:CES85_4954"/>
<sequence>MTSKTSKSKAFESLIHSNISSIYECRSNAEIDPNNALGWQLDYDAHLFFGF</sequence>